<dbReference type="PANTHER" id="PTHR42815">
    <property type="entry name" value="FAD-BINDING, PUTATIVE (AFU_ORTHOLOGUE AFUA_6G07600)-RELATED"/>
    <property type="match status" value="1"/>
</dbReference>
<evidence type="ECO:0000313" key="4">
    <source>
        <dbReference type="Proteomes" id="UP000249324"/>
    </source>
</evidence>
<feature type="compositionally biased region" description="Basic and acidic residues" evidence="1">
    <location>
        <begin position="385"/>
        <end position="398"/>
    </location>
</feature>
<feature type="compositionally biased region" description="Polar residues" evidence="1">
    <location>
        <begin position="413"/>
        <end position="422"/>
    </location>
</feature>
<dbReference type="InterPro" id="IPR012349">
    <property type="entry name" value="Split_barrel_FMN-bd"/>
</dbReference>
<evidence type="ECO:0000259" key="2">
    <source>
        <dbReference type="Pfam" id="PF01243"/>
    </source>
</evidence>
<gene>
    <name evidence="3" type="ORF">DIU77_015605</name>
</gene>
<organism evidence="3 4">
    <name type="scientific">Thermocrispum agreste</name>
    <dbReference type="NCBI Taxonomy" id="37925"/>
    <lineage>
        <taxon>Bacteria</taxon>
        <taxon>Bacillati</taxon>
        <taxon>Actinomycetota</taxon>
        <taxon>Actinomycetes</taxon>
        <taxon>Pseudonocardiales</taxon>
        <taxon>Pseudonocardiaceae</taxon>
        <taxon>Thermocrispum</taxon>
    </lineage>
</organism>
<feature type="compositionally biased region" description="Low complexity" evidence="1">
    <location>
        <begin position="315"/>
        <end position="325"/>
    </location>
</feature>
<feature type="compositionally biased region" description="Basic and acidic residues" evidence="1">
    <location>
        <begin position="49"/>
        <end position="65"/>
    </location>
</feature>
<dbReference type="InterPro" id="IPR011576">
    <property type="entry name" value="Pyridox_Oxase_N"/>
</dbReference>
<protein>
    <submittedName>
        <fullName evidence="3">Pyridoxamine 5'-phosphate oxidase family protein</fullName>
    </submittedName>
</protein>
<dbReference type="AlphaFoldDB" id="A0ABD6FKW6"/>
<evidence type="ECO:0000313" key="3">
    <source>
        <dbReference type="EMBL" id="MFO7193667.1"/>
    </source>
</evidence>
<sequence>MDPTLKHSLRLARMARMDLPPNPRPRRSRRSRPEAPAEAAPSTHPSTHSGDRAARPGRSAADRAPARPADPAPPTEAQQQPPPDEEPTEQLPVVRPPAFADVPPPDDPLDGAADDLPGSAGEHLLQLAYDTREQAERFYAEQMTDRLTPTMVEFVGRMEMAFIATADSRGEADCSFRAGPPGFIRVLDDKHVAYPEYRGNGVMASLGNISENPHIGILLIDFARDRVGLHINGRAMIVENDAMRAEFPDLPVTEDRGRRAERWVLVEVDEAYIHGSKHIPAMQPVAADPGPEHDDYFCVRASRLADARAARDTSQPKAPAADGAPDPQPANAEAAPDRKAQRANGSPARNGRPNPPGTDPADGDHQRSEAAGSSPAPQAGSAGPDRGRDGRPDSRPDVPGRSNGAARRRSTVAAGQSNVNGS</sequence>
<dbReference type="SUPFAM" id="SSF50475">
    <property type="entry name" value="FMN-binding split barrel"/>
    <property type="match status" value="1"/>
</dbReference>
<feature type="compositionally biased region" description="Low complexity" evidence="1">
    <location>
        <begin position="370"/>
        <end position="384"/>
    </location>
</feature>
<feature type="domain" description="Pyridoxamine 5'-phosphate oxidase N-terminal" evidence="2">
    <location>
        <begin position="147"/>
        <end position="247"/>
    </location>
</feature>
<feature type="region of interest" description="Disordered" evidence="1">
    <location>
        <begin position="307"/>
        <end position="422"/>
    </location>
</feature>
<dbReference type="PANTHER" id="PTHR42815:SF2">
    <property type="entry name" value="FAD-BINDING, PUTATIVE (AFU_ORTHOLOGUE AFUA_6G07600)-RELATED"/>
    <property type="match status" value="1"/>
</dbReference>
<dbReference type="Proteomes" id="UP000249324">
    <property type="component" value="Unassembled WGS sequence"/>
</dbReference>
<feature type="region of interest" description="Disordered" evidence="1">
    <location>
        <begin position="1"/>
        <end position="119"/>
    </location>
</feature>
<dbReference type="Pfam" id="PF01243">
    <property type="entry name" value="PNPOx_N"/>
    <property type="match status" value="1"/>
</dbReference>
<dbReference type="Gene3D" id="2.30.110.10">
    <property type="entry name" value="Electron Transport, Fmn-binding Protein, Chain A"/>
    <property type="match status" value="1"/>
</dbReference>
<feature type="compositionally biased region" description="Low complexity" evidence="1">
    <location>
        <begin position="89"/>
        <end position="101"/>
    </location>
</feature>
<dbReference type="EMBL" id="QGUI02000252">
    <property type="protein sequence ID" value="MFO7193667.1"/>
    <property type="molecule type" value="Genomic_DNA"/>
</dbReference>
<reference evidence="3 4" key="1">
    <citation type="journal article" date="2021" name="BMC Genomics">
        <title>Genome-resolved metagenome and metatranscriptome analyses of thermophilic composting reveal key bacterial players and their metabolic interactions.</title>
        <authorList>
            <person name="Braga L.P.P."/>
            <person name="Pereira R.V."/>
            <person name="Martins L.F."/>
            <person name="Moura L.M.S."/>
            <person name="Sanchez F.B."/>
            <person name="Patane J.S.L."/>
            <person name="da Silva A.M."/>
            <person name="Setubal J.C."/>
        </authorList>
    </citation>
    <scope>NUCLEOTIDE SEQUENCE [LARGE SCALE GENOMIC DNA]</scope>
    <source>
        <strain evidence="3">ZC4RG45</strain>
    </source>
</reference>
<evidence type="ECO:0000256" key="1">
    <source>
        <dbReference type="SAM" id="MobiDB-lite"/>
    </source>
</evidence>
<accession>A0ABD6FKW6</accession>
<comment type="caution">
    <text evidence="3">The sequence shown here is derived from an EMBL/GenBank/DDBJ whole genome shotgun (WGS) entry which is preliminary data.</text>
</comment>
<name>A0ABD6FKW6_9PSEU</name>
<proteinExistence type="predicted"/>